<feature type="transmembrane region" description="Helical" evidence="1">
    <location>
        <begin position="363"/>
        <end position="381"/>
    </location>
</feature>
<feature type="transmembrane region" description="Helical" evidence="1">
    <location>
        <begin position="155"/>
        <end position="179"/>
    </location>
</feature>
<reference evidence="2 3" key="1">
    <citation type="journal article" date="2019" name="Nat. Microbiol.">
        <title>Mediterranean grassland soil C-N compound turnover is dependent on rainfall and depth, and is mediated by genomically divergent microorganisms.</title>
        <authorList>
            <person name="Diamond S."/>
            <person name="Andeer P.F."/>
            <person name="Li Z."/>
            <person name="Crits-Christoph A."/>
            <person name="Burstein D."/>
            <person name="Anantharaman K."/>
            <person name="Lane K.R."/>
            <person name="Thomas B.C."/>
            <person name="Pan C."/>
            <person name="Northen T.R."/>
            <person name="Banfield J.F."/>
        </authorList>
    </citation>
    <scope>NUCLEOTIDE SEQUENCE [LARGE SCALE GENOMIC DNA]</scope>
    <source>
        <strain evidence="2">WS_3</strain>
    </source>
</reference>
<proteinExistence type="predicted"/>
<feature type="transmembrane region" description="Helical" evidence="1">
    <location>
        <begin position="113"/>
        <end position="135"/>
    </location>
</feature>
<keyword evidence="1" id="KW-1133">Transmembrane helix</keyword>
<feature type="transmembrane region" description="Helical" evidence="1">
    <location>
        <begin position="83"/>
        <end position="101"/>
    </location>
</feature>
<keyword evidence="1" id="KW-0812">Transmembrane</keyword>
<feature type="transmembrane region" description="Helical" evidence="1">
    <location>
        <begin position="224"/>
        <end position="246"/>
    </location>
</feature>
<dbReference type="Proteomes" id="UP000320184">
    <property type="component" value="Unassembled WGS sequence"/>
</dbReference>
<gene>
    <name evidence="2" type="ORF">E6K73_12175</name>
</gene>
<dbReference type="EMBL" id="VBOT01000143">
    <property type="protein sequence ID" value="TMQ48379.1"/>
    <property type="molecule type" value="Genomic_DNA"/>
</dbReference>
<dbReference type="AlphaFoldDB" id="A0A538SAJ0"/>
<feature type="transmembrane region" description="Helical" evidence="1">
    <location>
        <begin position="191"/>
        <end position="209"/>
    </location>
</feature>
<accession>A0A538SAJ0</accession>
<name>A0A538SAJ0_UNCEI</name>
<sequence length="429" mass="43965">MSPLIVVSILPAVHGPLSGLVKALGAMLPALHGPVIPALACLAAAALLLLLEAREGAGAMEVASLLVLLPLAGVVATAPHVEAAWPALAVALVVAVLARHREDLLHSECGIKLLWVMGAALALSWGGLELLAISTGTRALAEQWAVLRLDLESSIGWSTALSLSLLVGVVMLGGAPFHFWPADLFQGARPWLAPLAVAGIQVCGAGWLLSRVDGIEQFPTGQRIVYSLLGTAAWVALVAGGVTLMVQRRPERRVGTLASLNGALMLASLAAPHRGAMGAGARDIPLALWAGHLALALAGAATLSRFAAVSAGSPSAGPVLFRRHPWSGILGLYAFFSLAAVPGTPGARLWLGVARDLVSAGRVGLLLALAVAWLAAFGAAIRQLREAFGVVTPAAPPGRPVAWQPRAAMWLTGAVLVWMALSGIAGTSQ</sequence>
<feature type="transmembrane region" description="Helical" evidence="1">
    <location>
        <begin position="58"/>
        <end position="77"/>
    </location>
</feature>
<keyword evidence="1" id="KW-0472">Membrane</keyword>
<feature type="transmembrane region" description="Helical" evidence="1">
    <location>
        <begin position="286"/>
        <end position="308"/>
    </location>
</feature>
<protein>
    <recommendedName>
        <fullName evidence="4">NADH:quinone oxidoreductase/Mrp antiporter membrane subunit domain-containing protein</fullName>
    </recommendedName>
</protein>
<comment type="caution">
    <text evidence="2">The sequence shown here is derived from an EMBL/GenBank/DDBJ whole genome shotgun (WGS) entry which is preliminary data.</text>
</comment>
<evidence type="ECO:0000256" key="1">
    <source>
        <dbReference type="SAM" id="Phobius"/>
    </source>
</evidence>
<evidence type="ECO:0000313" key="3">
    <source>
        <dbReference type="Proteomes" id="UP000320184"/>
    </source>
</evidence>
<feature type="transmembrane region" description="Helical" evidence="1">
    <location>
        <begin position="33"/>
        <end position="51"/>
    </location>
</feature>
<organism evidence="2 3">
    <name type="scientific">Eiseniibacteriota bacterium</name>
    <dbReference type="NCBI Taxonomy" id="2212470"/>
    <lineage>
        <taxon>Bacteria</taxon>
        <taxon>Candidatus Eiseniibacteriota</taxon>
    </lineage>
</organism>
<feature type="transmembrane region" description="Helical" evidence="1">
    <location>
        <begin position="407"/>
        <end position="426"/>
    </location>
</feature>
<evidence type="ECO:0008006" key="4">
    <source>
        <dbReference type="Google" id="ProtNLM"/>
    </source>
</evidence>
<feature type="transmembrane region" description="Helical" evidence="1">
    <location>
        <begin position="328"/>
        <end position="351"/>
    </location>
</feature>
<evidence type="ECO:0000313" key="2">
    <source>
        <dbReference type="EMBL" id="TMQ48379.1"/>
    </source>
</evidence>